<dbReference type="Proteomes" id="UP001204953">
    <property type="component" value="Unassembled WGS sequence"/>
</dbReference>
<accession>A0AAE3GST5</accession>
<dbReference type="PANTHER" id="PTHR33713:SF6">
    <property type="entry name" value="ANTITOXIN YEFM"/>
    <property type="match status" value="1"/>
</dbReference>
<dbReference type="EMBL" id="JAMZMM010000099">
    <property type="protein sequence ID" value="MCP2729203.1"/>
    <property type="molecule type" value="Genomic_DNA"/>
</dbReference>
<dbReference type="Gene3D" id="3.40.1620.10">
    <property type="entry name" value="YefM-like domain"/>
    <property type="match status" value="1"/>
</dbReference>
<evidence type="ECO:0000256" key="2">
    <source>
        <dbReference type="RuleBase" id="RU362080"/>
    </source>
</evidence>
<evidence type="ECO:0000313" key="3">
    <source>
        <dbReference type="EMBL" id="MCP2729203.1"/>
    </source>
</evidence>
<organism evidence="3 4">
    <name type="scientific">Limnofasciculus baicalensis BBK-W-15</name>
    <dbReference type="NCBI Taxonomy" id="2699891"/>
    <lineage>
        <taxon>Bacteria</taxon>
        <taxon>Bacillati</taxon>
        <taxon>Cyanobacteriota</taxon>
        <taxon>Cyanophyceae</taxon>
        <taxon>Coleofasciculales</taxon>
        <taxon>Coleofasciculaceae</taxon>
        <taxon>Limnofasciculus</taxon>
        <taxon>Limnofasciculus baicalensis</taxon>
    </lineage>
</organism>
<dbReference type="Pfam" id="PF02604">
    <property type="entry name" value="PhdYeFM_antitox"/>
    <property type="match status" value="1"/>
</dbReference>
<comment type="function">
    <text evidence="2">Antitoxin component of a type II toxin-antitoxin (TA) system.</text>
</comment>
<dbReference type="SUPFAM" id="SSF143120">
    <property type="entry name" value="YefM-like"/>
    <property type="match status" value="1"/>
</dbReference>
<evidence type="ECO:0000256" key="1">
    <source>
        <dbReference type="ARBA" id="ARBA00009981"/>
    </source>
</evidence>
<dbReference type="AlphaFoldDB" id="A0AAE3GST5"/>
<sequence>MFSYEITSPTDARNDLFKLLDEFVKNHHVYIINRREGENVALIAESDLRSLVETVYLLRSPANARRLLDAIDELKTGKIRPQTIEELQEELGIEQEEKEESQPVSINS</sequence>
<dbReference type="PANTHER" id="PTHR33713">
    <property type="entry name" value="ANTITOXIN YAFN-RELATED"/>
    <property type="match status" value="1"/>
</dbReference>
<dbReference type="RefSeq" id="WP_254011988.1">
    <property type="nucleotide sequence ID" value="NZ_JAMZMM010000099.1"/>
</dbReference>
<proteinExistence type="inferred from homology"/>
<comment type="caution">
    <text evidence="3">The sequence shown here is derived from an EMBL/GenBank/DDBJ whole genome shotgun (WGS) entry which is preliminary data.</text>
</comment>
<dbReference type="Gene3D" id="1.10.1220.170">
    <property type="match status" value="1"/>
</dbReference>
<protein>
    <recommendedName>
        <fullName evidence="2">Antitoxin</fullName>
    </recommendedName>
</protein>
<gene>
    <name evidence="3" type="ORF">NJ959_12120</name>
</gene>
<dbReference type="InterPro" id="IPR006442">
    <property type="entry name" value="Antitoxin_Phd/YefM"/>
</dbReference>
<keyword evidence="4" id="KW-1185">Reference proteome</keyword>
<dbReference type="InterPro" id="IPR051405">
    <property type="entry name" value="phD/YefM_antitoxin"/>
</dbReference>
<dbReference type="InterPro" id="IPR036165">
    <property type="entry name" value="YefM-like_sf"/>
</dbReference>
<reference evidence="3" key="1">
    <citation type="submission" date="2022-06" db="EMBL/GenBank/DDBJ databases">
        <title>New cyanobacteria of genus Symplocastrum in benthos of Lake Baikal.</title>
        <authorList>
            <person name="Sorokovikova E."/>
            <person name="Tikhonova I."/>
            <person name="Krasnopeev A."/>
            <person name="Evseev P."/>
            <person name="Gladkikh A."/>
            <person name="Belykh O."/>
        </authorList>
    </citation>
    <scope>NUCLEOTIDE SEQUENCE</scope>
    <source>
        <strain evidence="3">BBK-W-15</strain>
    </source>
</reference>
<evidence type="ECO:0000313" key="4">
    <source>
        <dbReference type="Proteomes" id="UP001204953"/>
    </source>
</evidence>
<name>A0AAE3GST5_9CYAN</name>
<comment type="similarity">
    <text evidence="1 2">Belongs to the phD/YefM antitoxin family.</text>
</comment>